<evidence type="ECO:0000256" key="5">
    <source>
        <dbReference type="SAM" id="MobiDB-lite"/>
    </source>
</evidence>
<dbReference type="PANTHER" id="PTHR22952:SF433">
    <property type="entry name" value="PROTEIN FD"/>
    <property type="match status" value="1"/>
</dbReference>
<feature type="region of interest" description="Disordered" evidence="5">
    <location>
        <begin position="1"/>
        <end position="45"/>
    </location>
</feature>
<evidence type="ECO:0000313" key="7">
    <source>
        <dbReference type="Proteomes" id="UP000036987"/>
    </source>
</evidence>
<accession>A0A0K9PQ25</accession>
<comment type="subcellular location">
    <subcellularLocation>
        <location evidence="1">Nucleus</location>
    </subcellularLocation>
</comment>
<dbReference type="PANTHER" id="PTHR22952">
    <property type="entry name" value="CAMP-RESPONSE ELEMENT BINDING PROTEIN-RELATED"/>
    <property type="match status" value="1"/>
</dbReference>
<dbReference type="PROSITE" id="PS51257">
    <property type="entry name" value="PROKAR_LIPOPROTEIN"/>
    <property type="match status" value="1"/>
</dbReference>
<dbReference type="STRING" id="29655.A0A0K9PQ25"/>
<gene>
    <name evidence="6" type="ORF">ZOSMA_1G03080</name>
</gene>
<dbReference type="GO" id="GO:0003677">
    <property type="term" value="F:DNA binding"/>
    <property type="evidence" value="ECO:0007669"/>
    <property type="project" value="UniProtKB-KW"/>
</dbReference>
<evidence type="ECO:0000256" key="4">
    <source>
        <dbReference type="SAM" id="Coils"/>
    </source>
</evidence>
<dbReference type="AlphaFoldDB" id="A0A0K9PQ25"/>
<evidence type="ECO:0000256" key="2">
    <source>
        <dbReference type="ARBA" id="ARBA00023125"/>
    </source>
</evidence>
<keyword evidence="7" id="KW-1185">Reference proteome</keyword>
<protein>
    <recommendedName>
        <fullName evidence="8">BZIP domain-containing protein</fullName>
    </recommendedName>
</protein>
<keyword evidence="4" id="KW-0175">Coiled coil</keyword>
<dbReference type="EMBL" id="LFYR01000729">
    <property type="protein sequence ID" value="KMZ70327.1"/>
    <property type="molecule type" value="Genomic_DNA"/>
</dbReference>
<sequence>MWSDRLQGRRPREVLSSSSSSTSSSSSSSCRSSPSSILQPIPRRPRTMDEVWNNISHCPNQRAQPTTGGLILQDFLAVPVFPNQIAAATPALLHPPPTILSLNPTGNDFAQTPEPNNRNDDPAAVLCFRDNTWLPEKHQAYTRELEDEVRILGAENATLKEQLNELKTAMAASVQKPAKKKLHRALTAPF</sequence>
<reference evidence="7" key="1">
    <citation type="journal article" date="2016" name="Nature">
        <title>The genome of the seagrass Zostera marina reveals angiosperm adaptation to the sea.</title>
        <authorList>
            <person name="Olsen J.L."/>
            <person name="Rouze P."/>
            <person name="Verhelst B."/>
            <person name="Lin Y.-C."/>
            <person name="Bayer T."/>
            <person name="Collen J."/>
            <person name="Dattolo E."/>
            <person name="De Paoli E."/>
            <person name="Dittami S."/>
            <person name="Maumus F."/>
            <person name="Michel G."/>
            <person name="Kersting A."/>
            <person name="Lauritano C."/>
            <person name="Lohaus R."/>
            <person name="Toepel M."/>
            <person name="Tonon T."/>
            <person name="Vanneste K."/>
            <person name="Amirebrahimi M."/>
            <person name="Brakel J."/>
            <person name="Bostroem C."/>
            <person name="Chovatia M."/>
            <person name="Grimwood J."/>
            <person name="Jenkins J.W."/>
            <person name="Jueterbock A."/>
            <person name="Mraz A."/>
            <person name="Stam W.T."/>
            <person name="Tice H."/>
            <person name="Bornberg-Bauer E."/>
            <person name="Green P.J."/>
            <person name="Pearson G.A."/>
            <person name="Procaccini G."/>
            <person name="Duarte C.M."/>
            <person name="Schmutz J."/>
            <person name="Reusch T.B.H."/>
            <person name="Van de Peer Y."/>
        </authorList>
    </citation>
    <scope>NUCLEOTIDE SEQUENCE [LARGE SCALE GENOMIC DNA]</scope>
    <source>
        <strain evidence="7">cv. Finnish</strain>
    </source>
</reference>
<evidence type="ECO:0008006" key="8">
    <source>
        <dbReference type="Google" id="ProtNLM"/>
    </source>
</evidence>
<organism evidence="6 7">
    <name type="scientific">Zostera marina</name>
    <name type="common">Eelgrass</name>
    <dbReference type="NCBI Taxonomy" id="29655"/>
    <lineage>
        <taxon>Eukaryota</taxon>
        <taxon>Viridiplantae</taxon>
        <taxon>Streptophyta</taxon>
        <taxon>Embryophyta</taxon>
        <taxon>Tracheophyta</taxon>
        <taxon>Spermatophyta</taxon>
        <taxon>Magnoliopsida</taxon>
        <taxon>Liliopsida</taxon>
        <taxon>Zosteraceae</taxon>
        <taxon>Zostera</taxon>
    </lineage>
</organism>
<feature type="compositionally biased region" description="Low complexity" evidence="5">
    <location>
        <begin position="16"/>
        <end position="36"/>
    </location>
</feature>
<evidence type="ECO:0000256" key="3">
    <source>
        <dbReference type="ARBA" id="ARBA00023242"/>
    </source>
</evidence>
<dbReference type="Gene3D" id="1.20.5.170">
    <property type="match status" value="1"/>
</dbReference>
<feature type="coiled-coil region" evidence="4">
    <location>
        <begin position="142"/>
        <end position="176"/>
    </location>
</feature>
<comment type="caution">
    <text evidence="6">The sequence shown here is derived from an EMBL/GenBank/DDBJ whole genome shotgun (WGS) entry which is preliminary data.</text>
</comment>
<dbReference type="GO" id="GO:0005634">
    <property type="term" value="C:nucleus"/>
    <property type="evidence" value="ECO:0000318"/>
    <property type="project" value="GO_Central"/>
</dbReference>
<dbReference type="CDD" id="cd14686">
    <property type="entry name" value="bZIP"/>
    <property type="match status" value="1"/>
</dbReference>
<dbReference type="GO" id="GO:0045893">
    <property type="term" value="P:positive regulation of DNA-templated transcription"/>
    <property type="evidence" value="ECO:0007669"/>
    <property type="project" value="InterPro"/>
</dbReference>
<evidence type="ECO:0000313" key="6">
    <source>
        <dbReference type="EMBL" id="KMZ70327.1"/>
    </source>
</evidence>
<dbReference type="GO" id="GO:0003700">
    <property type="term" value="F:DNA-binding transcription factor activity"/>
    <property type="evidence" value="ECO:0007669"/>
    <property type="project" value="InterPro"/>
</dbReference>
<evidence type="ECO:0000256" key="1">
    <source>
        <dbReference type="ARBA" id="ARBA00004123"/>
    </source>
</evidence>
<keyword evidence="2" id="KW-0238">DNA-binding</keyword>
<feature type="compositionally biased region" description="Basic and acidic residues" evidence="5">
    <location>
        <begin position="1"/>
        <end position="13"/>
    </location>
</feature>
<dbReference type="InterPro" id="IPR043452">
    <property type="entry name" value="BZIP46-like"/>
</dbReference>
<keyword evidence="3" id="KW-0539">Nucleus</keyword>
<dbReference type="Proteomes" id="UP000036987">
    <property type="component" value="Unassembled WGS sequence"/>
</dbReference>
<name>A0A0K9PQ25_ZOSMR</name>
<proteinExistence type="predicted"/>